<dbReference type="OrthoDB" id="9787898at2"/>
<dbReference type="Pfam" id="PF21948">
    <property type="entry name" value="LplA-B_cat"/>
    <property type="match status" value="1"/>
</dbReference>
<proteinExistence type="predicted"/>
<organism evidence="2 3">
    <name type="scientific">Candidatus Kinetoplastidibacterium kentomonadis</name>
    <dbReference type="NCBI Taxonomy" id="1576550"/>
    <lineage>
        <taxon>Bacteria</taxon>
        <taxon>Pseudomonadati</taxon>
        <taxon>Pseudomonadota</taxon>
        <taxon>Betaproteobacteria</taxon>
        <taxon>Candidatus Kinetoplastidibacterium</taxon>
    </lineage>
</organism>
<dbReference type="EC" id="2.3.1.181" evidence="2"/>
<dbReference type="PANTHER" id="PTHR43679">
    <property type="entry name" value="OCTANOYLTRANSFERASE LIPM-RELATED"/>
    <property type="match status" value="1"/>
</dbReference>
<dbReference type="KEGG" id="kso:CKSOR_00325"/>
<sequence length="260" mass="30422">MNNIFHKYKKWNIVYMEPQSPFLHMAIDEVLLEELVMKPDSMPILRFWEWDSPAVIIGRFQSVKNEINIIESNILNIPIVRRITGGGAMFVEPENTITYSIIIPIEHFINMSFQESYKYLDTWVIDFFNSIGIEAYYKPLNDICTNIGKIGGAAQSRKKNAILHHVTISYKMNYEHMMKILRIGKEKLSDKGIESAIKRVDPLINYTNKSRTNIIKGMIDFFQKNYNATFNNQLNENIINKAIQLSKSKFQKKEWLYTIP</sequence>
<dbReference type="CDD" id="cd16443">
    <property type="entry name" value="LplA"/>
    <property type="match status" value="1"/>
</dbReference>
<keyword evidence="2" id="KW-0808">Transferase</keyword>
<evidence type="ECO:0000313" key="3">
    <source>
        <dbReference type="Proteomes" id="UP000266796"/>
    </source>
</evidence>
<evidence type="ECO:0000313" key="2">
    <source>
        <dbReference type="EMBL" id="AWD32446.1"/>
    </source>
</evidence>
<dbReference type="PANTHER" id="PTHR43679:SF2">
    <property type="entry name" value="OCTANOYL-[GCVH]:PROTEIN N-OCTANOYLTRANSFERASE"/>
    <property type="match status" value="1"/>
</dbReference>
<dbReference type="SUPFAM" id="SSF55681">
    <property type="entry name" value="Class II aaRS and biotin synthetases"/>
    <property type="match status" value="1"/>
</dbReference>
<dbReference type="InterPro" id="IPR004143">
    <property type="entry name" value="BPL_LPL_catalytic"/>
</dbReference>
<keyword evidence="3" id="KW-1185">Reference proteome</keyword>
<reference evidence="2 3" key="1">
    <citation type="journal article" date="2018" name="Parasitology">
        <title>The reduced genome of Candidatus Kinetoplastibacterium sorsogonicusi, the endosymbiont of Kentomonas sorsogonicus (Trypanosomatidae): loss of the haem-synthesis pathway.</title>
        <authorList>
            <person name="Silva F.M."/>
            <person name="Kostygov A.Y."/>
            <person name="Spodareva V.V."/>
            <person name="Butenko A."/>
            <person name="Tossou R."/>
            <person name="Lukes J."/>
            <person name="Yurchenko V."/>
            <person name="Alves J.M.P."/>
        </authorList>
    </citation>
    <scope>NUCLEOTIDE SEQUENCE [LARGE SCALE GENOMIC DNA]</scope>
    <source>
        <strain evidence="2 3">MF-08</strain>
    </source>
</reference>
<dbReference type="InterPro" id="IPR050664">
    <property type="entry name" value="Octanoyltrans_LipM/LipL"/>
</dbReference>
<feature type="domain" description="BPL/LPL catalytic" evidence="1">
    <location>
        <begin position="39"/>
        <end position="230"/>
    </location>
</feature>
<dbReference type="Gene3D" id="3.30.930.10">
    <property type="entry name" value="Bira Bifunctional Protein, Domain 2"/>
    <property type="match status" value="1"/>
</dbReference>
<evidence type="ECO:0000259" key="1">
    <source>
        <dbReference type="PROSITE" id="PS51733"/>
    </source>
</evidence>
<dbReference type="InterPro" id="IPR045864">
    <property type="entry name" value="aa-tRNA-synth_II/BPL/LPL"/>
</dbReference>
<keyword evidence="2" id="KW-0012">Acyltransferase</keyword>
<dbReference type="AlphaFoldDB" id="A0A3Q8ERB3"/>
<dbReference type="Proteomes" id="UP000266796">
    <property type="component" value="Chromosome"/>
</dbReference>
<dbReference type="PROSITE" id="PS51733">
    <property type="entry name" value="BPL_LPL_CATALYTIC"/>
    <property type="match status" value="1"/>
</dbReference>
<name>A0A3Q8ERB3_9PROT</name>
<protein>
    <submittedName>
        <fullName evidence="2">Octanoyltransferase LipM</fullName>
        <ecNumber evidence="2">2.3.1.181</ecNumber>
    </submittedName>
</protein>
<dbReference type="EMBL" id="CP025628">
    <property type="protein sequence ID" value="AWD32446.1"/>
    <property type="molecule type" value="Genomic_DNA"/>
</dbReference>
<dbReference type="RefSeq" id="WP_108673857.1">
    <property type="nucleotide sequence ID" value="NZ_CP025628.1"/>
</dbReference>
<accession>A0A3Q8ERB3</accession>
<dbReference type="GO" id="GO:0033819">
    <property type="term" value="F:lipoyl(octanoyl) transferase activity"/>
    <property type="evidence" value="ECO:0007669"/>
    <property type="project" value="UniProtKB-EC"/>
</dbReference>
<gene>
    <name evidence="2" type="primary">lipM</name>
    <name evidence="2" type="ORF">CKSOR_00325</name>
</gene>